<feature type="region of interest" description="Disordered" evidence="1">
    <location>
        <begin position="45"/>
        <end position="122"/>
    </location>
</feature>
<feature type="region of interest" description="Disordered" evidence="1">
    <location>
        <begin position="1"/>
        <end position="20"/>
    </location>
</feature>
<gene>
    <name evidence="2" type="ORF">MONAX_5E007291</name>
</gene>
<dbReference type="AlphaFoldDB" id="A0A5E4C8T8"/>
<protein>
    <submittedName>
        <fullName evidence="2">Uncharacterized protein</fullName>
    </submittedName>
</protein>
<feature type="compositionally biased region" description="Polar residues" evidence="1">
    <location>
        <begin position="59"/>
        <end position="75"/>
    </location>
</feature>
<organism evidence="2 3">
    <name type="scientific">Marmota monax</name>
    <name type="common">Woodchuck</name>
    <dbReference type="NCBI Taxonomy" id="9995"/>
    <lineage>
        <taxon>Eukaryota</taxon>
        <taxon>Metazoa</taxon>
        <taxon>Chordata</taxon>
        <taxon>Craniata</taxon>
        <taxon>Vertebrata</taxon>
        <taxon>Euteleostomi</taxon>
        <taxon>Mammalia</taxon>
        <taxon>Eutheria</taxon>
        <taxon>Euarchontoglires</taxon>
        <taxon>Glires</taxon>
        <taxon>Rodentia</taxon>
        <taxon>Sciuromorpha</taxon>
        <taxon>Sciuridae</taxon>
        <taxon>Xerinae</taxon>
        <taxon>Marmotini</taxon>
        <taxon>Marmota</taxon>
    </lineage>
</organism>
<dbReference type="Proteomes" id="UP000335636">
    <property type="component" value="Unassembled WGS sequence"/>
</dbReference>
<reference evidence="2" key="1">
    <citation type="submission" date="2019-04" db="EMBL/GenBank/DDBJ databases">
        <authorList>
            <person name="Alioto T."/>
            <person name="Alioto T."/>
        </authorList>
    </citation>
    <scope>NUCLEOTIDE SEQUENCE [LARGE SCALE GENOMIC DNA]</scope>
</reference>
<name>A0A5E4C8T8_MARMO</name>
<feature type="compositionally biased region" description="Acidic residues" evidence="1">
    <location>
        <begin position="113"/>
        <end position="122"/>
    </location>
</feature>
<accession>A0A5E4C8T8</accession>
<evidence type="ECO:0000313" key="3">
    <source>
        <dbReference type="Proteomes" id="UP000335636"/>
    </source>
</evidence>
<proteinExistence type="predicted"/>
<dbReference type="EMBL" id="CABDUW010000958">
    <property type="protein sequence ID" value="VTJ77282.1"/>
    <property type="molecule type" value="Genomic_DNA"/>
</dbReference>
<keyword evidence="3" id="KW-1185">Reference proteome</keyword>
<comment type="caution">
    <text evidence="2">The sequence shown here is derived from an EMBL/GenBank/DDBJ whole genome shotgun (WGS) entry which is preliminary data.</text>
</comment>
<sequence length="122" mass="12780">MAAATCRPRTPRAAGSPGSIVPVPAEAATWDVAPLGGGGRGMARRMLAAQTPRRPAGASRSQEGGWTPESSTTHWTAEPHRPGLSVSAQCRLLETAPCLGQQRPEPSWKVSEAPEDDDGWNG</sequence>
<evidence type="ECO:0000313" key="2">
    <source>
        <dbReference type="EMBL" id="VTJ77282.1"/>
    </source>
</evidence>
<evidence type="ECO:0000256" key="1">
    <source>
        <dbReference type="SAM" id="MobiDB-lite"/>
    </source>
</evidence>
<feature type="compositionally biased region" description="Low complexity" evidence="1">
    <location>
        <begin position="1"/>
        <end position="14"/>
    </location>
</feature>